<evidence type="ECO:0000313" key="2">
    <source>
        <dbReference type="Proteomes" id="UP000887572"/>
    </source>
</evidence>
<accession>A0A914I028</accession>
<dbReference type="Proteomes" id="UP000887572">
    <property type="component" value="Unplaced"/>
</dbReference>
<reference evidence="3" key="1">
    <citation type="submission" date="2022-11" db="UniProtKB">
        <authorList>
            <consortium name="WormBaseParasite"/>
        </authorList>
    </citation>
    <scope>IDENTIFICATION</scope>
</reference>
<evidence type="ECO:0000256" key="1">
    <source>
        <dbReference type="SAM" id="Phobius"/>
    </source>
</evidence>
<dbReference type="AlphaFoldDB" id="A0A914I028"/>
<protein>
    <submittedName>
        <fullName evidence="3">Uncharacterized protein</fullName>
    </submittedName>
</protein>
<name>A0A914I028_GLORO</name>
<keyword evidence="1" id="KW-0812">Transmembrane</keyword>
<dbReference type="WBParaSite" id="Gr19_v10_g5627.t1">
    <property type="protein sequence ID" value="Gr19_v10_g5627.t1"/>
    <property type="gene ID" value="Gr19_v10_g5627"/>
</dbReference>
<sequence length="140" mass="16127">MLSNSALSKLSLLDSCSNSKKLASIISSPALILFSNIQLLLLRRCELLMKLVRFVLLLLACPVLMFVWSFINLDDLFRRILSSPFFGSFINLDDLFRRILSSPFFGSFINLDDLFRRILSSPFFGSFINLDDLFRRILSY</sequence>
<feature type="transmembrane region" description="Helical" evidence="1">
    <location>
        <begin position="54"/>
        <end position="71"/>
    </location>
</feature>
<keyword evidence="1" id="KW-0472">Membrane</keyword>
<evidence type="ECO:0000313" key="3">
    <source>
        <dbReference type="WBParaSite" id="Gr19_v10_g5627.t1"/>
    </source>
</evidence>
<keyword evidence="1" id="KW-1133">Transmembrane helix</keyword>
<proteinExistence type="predicted"/>
<organism evidence="2 3">
    <name type="scientific">Globodera rostochiensis</name>
    <name type="common">Golden nematode worm</name>
    <name type="synonym">Heterodera rostochiensis</name>
    <dbReference type="NCBI Taxonomy" id="31243"/>
    <lineage>
        <taxon>Eukaryota</taxon>
        <taxon>Metazoa</taxon>
        <taxon>Ecdysozoa</taxon>
        <taxon>Nematoda</taxon>
        <taxon>Chromadorea</taxon>
        <taxon>Rhabditida</taxon>
        <taxon>Tylenchina</taxon>
        <taxon>Tylenchomorpha</taxon>
        <taxon>Tylenchoidea</taxon>
        <taxon>Heteroderidae</taxon>
        <taxon>Heteroderinae</taxon>
        <taxon>Globodera</taxon>
    </lineage>
</organism>
<feature type="transmembrane region" description="Helical" evidence="1">
    <location>
        <begin position="22"/>
        <end position="42"/>
    </location>
</feature>
<keyword evidence="2" id="KW-1185">Reference proteome</keyword>